<evidence type="ECO:0000259" key="4">
    <source>
        <dbReference type="Pfam" id="PF05426"/>
    </source>
</evidence>
<dbReference type="Gene3D" id="1.50.10.100">
    <property type="entry name" value="Chondroitin AC/alginate lyase"/>
    <property type="match status" value="1"/>
</dbReference>
<gene>
    <name evidence="5" type="ORF">HHU12_09560</name>
</gene>
<evidence type="ECO:0000256" key="2">
    <source>
        <dbReference type="ARBA" id="ARBA00023239"/>
    </source>
</evidence>
<dbReference type="Gene3D" id="2.60.120.430">
    <property type="entry name" value="Galactose-binding lectin"/>
    <property type="match status" value="1"/>
</dbReference>
<keyword evidence="2" id="KW-0456">Lyase</keyword>
<evidence type="ECO:0000256" key="1">
    <source>
        <dbReference type="ARBA" id="ARBA00022729"/>
    </source>
</evidence>
<evidence type="ECO:0000313" key="5">
    <source>
        <dbReference type="EMBL" id="NME68206.1"/>
    </source>
</evidence>
<dbReference type="SUPFAM" id="SSF48230">
    <property type="entry name" value="Chondroitin AC/alginate lyase"/>
    <property type="match status" value="1"/>
</dbReference>
<dbReference type="AlphaFoldDB" id="A0A7X9RTB8"/>
<dbReference type="InterPro" id="IPR008397">
    <property type="entry name" value="Alginate_lyase_dom"/>
</dbReference>
<dbReference type="Gene3D" id="2.70.98.70">
    <property type="match status" value="1"/>
</dbReference>
<dbReference type="Pfam" id="PF05426">
    <property type="entry name" value="Alginate_lyase"/>
    <property type="match status" value="1"/>
</dbReference>
<feature type="domain" description="Alginate lyase" evidence="4">
    <location>
        <begin position="348"/>
        <end position="481"/>
    </location>
</feature>
<dbReference type="RefSeq" id="WP_169656517.1">
    <property type="nucleotide sequence ID" value="NZ_JABANE010000020.1"/>
</dbReference>
<comment type="caution">
    <text evidence="5">The sequence shown here is derived from an EMBL/GenBank/DDBJ whole genome shotgun (WGS) entry which is preliminary data.</text>
</comment>
<keyword evidence="6" id="KW-1185">Reference proteome</keyword>
<dbReference type="GO" id="GO:0042597">
    <property type="term" value="C:periplasmic space"/>
    <property type="evidence" value="ECO:0007669"/>
    <property type="project" value="InterPro"/>
</dbReference>
<evidence type="ECO:0000313" key="6">
    <source>
        <dbReference type="Proteomes" id="UP000576082"/>
    </source>
</evidence>
<dbReference type="InterPro" id="IPR008929">
    <property type="entry name" value="Chondroitin_lyas"/>
</dbReference>
<dbReference type="Proteomes" id="UP000576082">
    <property type="component" value="Unassembled WGS sequence"/>
</dbReference>
<proteinExistence type="predicted"/>
<feature type="signal peptide" evidence="3">
    <location>
        <begin position="1"/>
        <end position="19"/>
    </location>
</feature>
<reference evidence="5 6" key="1">
    <citation type="submission" date="2020-04" db="EMBL/GenBank/DDBJ databases">
        <title>Flammeovirga sp. SR4, a novel species isolated from seawater.</title>
        <authorList>
            <person name="Wang X."/>
        </authorList>
    </citation>
    <scope>NUCLEOTIDE SEQUENCE [LARGE SCALE GENOMIC DNA]</scope>
    <source>
        <strain evidence="5 6">ATCC 23126</strain>
    </source>
</reference>
<dbReference type="GO" id="GO:0016829">
    <property type="term" value="F:lyase activity"/>
    <property type="evidence" value="ECO:0007669"/>
    <property type="project" value="UniProtKB-KW"/>
</dbReference>
<organism evidence="5 6">
    <name type="scientific">Flammeovirga aprica JL-4</name>
    <dbReference type="NCBI Taxonomy" id="694437"/>
    <lineage>
        <taxon>Bacteria</taxon>
        <taxon>Pseudomonadati</taxon>
        <taxon>Bacteroidota</taxon>
        <taxon>Cytophagia</taxon>
        <taxon>Cytophagales</taxon>
        <taxon>Flammeovirgaceae</taxon>
        <taxon>Flammeovirga</taxon>
    </lineage>
</organism>
<accession>A0A7X9RTB8</accession>
<feature type="chain" id="PRO_5030693623" description="Alginate lyase domain-containing protein" evidence="3">
    <location>
        <begin position="20"/>
        <end position="1171"/>
    </location>
</feature>
<sequence length="1171" mass="133317">MNKFIYLIFIGLIPLTLKAQLTEPVGKADFSDWAGIQKIKQNEATVKSGEILSYTYTSGKNWSKGYRDYFNGCDWSQYEGISFEVFQKREAEASIALTFYVAEENTRKLKYDNKASVTFYGAGWQTVFIPWKLFDLPEGQRGTLQGVKNLNLTINSDKNEVIKLRNVHLTKGKKIAVSSPIQGLSAKAGEHVTYTVNIGNPTTQTQTVQLHLQKVGWESMKARTSTSSITLAPNETKEVMLEVEIPSSLPQGVREKQVLKLTPNADGNNARTIEFTTAVTVPSPFMVHTLDNWKIVEEKIENYDWAKEELAKIEAKAQKWIVPEYSQKEAPMDAFRGPYLFHNNEAGKMMNCAMAYRLTKKEEYAKKCIVFLEKLVDEEKGYPATFRVNQNNFVKEGGVFQDVARGYDMLLDSDLLTEQLKEKVEKTFRLYIETAMLGNDDGGVNNWDLSELAGAFYCALVIQDWHLVDWVLNSPSGIYRQFTQGVMSDGWWYECAVGYNLWCSTMFSEIAIALRPWGENFVDAQMPIGTTPYYSLLPERMKAGLYGMNFDKWGAMHKPSVGIKDMWNALIPFLDYRGVIFAVNDAQEAVVTGEPYELAYYLYGDPEYAAVIQRGKGRNLLYGVPELPEVESETVKQSAYADNMGIVQLRSQTKDREQREQIQAVLHYGTHGGYHGHFDRTSFLSMMRYGRSFFNPEMYWYGYKSYLYKFLVQNSINKNMVTVDLKMQDPQESFRTLFYTGDMMQASAVETKARWLNPPYGGIVYADKMDYTFAEKAWEEGRSLYIPEEKPQYGKVSDSTEVILQRRLMVMMDDYVVLADYVEAEEEHDFDWLFQMKGFKEINGPNVKLDRHENQMTTDPFSSAQFTTDCNWYTTEGTSRAVFEMCFGEECDNRGARMPNSEDGSLKMDIFTAWPKQNDIMVGTAPESFGVNKQLWYSIKADGEEILADSTGAWVLGSKDIDLNIEGKKELKLTTLLKRKPKNNTIFWGDAILVLKDGTEISLADLPLKTNNILPTSQKGEDYYGGVVKLGGQYIEKPLAGMPENVEKAGEITVDLSAYNVARLKVRIGGDFPLGDESPRRKTLAVRTKGKTTRYLSIIEPYESESVIESVEAKNADTLIVQLKDGRRQEITVQNMESTDKVIEVHSKEFLNGKLIREESTKNVTKKNWMK</sequence>
<dbReference type="PANTHER" id="PTHR39210:SF1">
    <property type="entry name" value="HEPARIN-SULFATE LYASE"/>
    <property type="match status" value="1"/>
</dbReference>
<name>A0A7X9RTB8_9BACT</name>
<dbReference type="EMBL" id="JABANE010000020">
    <property type="protein sequence ID" value="NME68206.1"/>
    <property type="molecule type" value="Genomic_DNA"/>
</dbReference>
<evidence type="ECO:0000256" key="3">
    <source>
        <dbReference type="SAM" id="SignalP"/>
    </source>
</evidence>
<keyword evidence="1 3" id="KW-0732">Signal</keyword>
<protein>
    <recommendedName>
        <fullName evidence="4">Alginate lyase domain-containing protein</fullName>
    </recommendedName>
</protein>
<dbReference type="PANTHER" id="PTHR39210">
    <property type="entry name" value="HEPARIN-SULFATE LYASE"/>
    <property type="match status" value="1"/>
</dbReference>